<reference evidence="1" key="1">
    <citation type="submission" date="2021-10" db="EMBL/GenBank/DDBJ databases">
        <authorList>
            <person name="Piombo E."/>
        </authorList>
    </citation>
    <scope>NUCLEOTIDE SEQUENCE</scope>
</reference>
<comment type="caution">
    <text evidence="1">The sequence shown here is derived from an EMBL/GenBank/DDBJ whole genome shotgun (WGS) entry which is preliminary data.</text>
</comment>
<sequence length="119" mass="13597">MSLPFHSLGDKALETPAQEVELLQRLLTPITDLTEYGYVPTVHPEEAIKKAQELREAGKGWKQCDRCQQRFQVFPGRRMEDGALTLLHKPPLRSISFLTAKQNQATFDQIIKFNESLSE</sequence>
<dbReference type="Proteomes" id="UP000696573">
    <property type="component" value="Unassembled WGS sequence"/>
</dbReference>
<evidence type="ECO:0000313" key="2">
    <source>
        <dbReference type="Proteomes" id="UP000696573"/>
    </source>
</evidence>
<dbReference type="AlphaFoldDB" id="A0A9N9VWT0"/>
<accession>A0A9N9VWT0</accession>
<organism evidence="1 2">
    <name type="scientific">Clonostachys rhizophaga</name>
    <dbReference type="NCBI Taxonomy" id="160324"/>
    <lineage>
        <taxon>Eukaryota</taxon>
        <taxon>Fungi</taxon>
        <taxon>Dikarya</taxon>
        <taxon>Ascomycota</taxon>
        <taxon>Pezizomycotina</taxon>
        <taxon>Sordariomycetes</taxon>
        <taxon>Hypocreomycetidae</taxon>
        <taxon>Hypocreales</taxon>
        <taxon>Bionectriaceae</taxon>
        <taxon>Clonostachys</taxon>
    </lineage>
</organism>
<name>A0A9N9VWT0_9HYPO</name>
<protein>
    <submittedName>
        <fullName evidence="1">Uncharacterized protein</fullName>
    </submittedName>
</protein>
<proteinExistence type="predicted"/>
<gene>
    <name evidence="1" type="ORF">CRHIZ90672A_00009274</name>
</gene>
<dbReference type="OrthoDB" id="3996471at2759"/>
<dbReference type="EMBL" id="CABFNQ020000750">
    <property type="protein sequence ID" value="CAH0034445.1"/>
    <property type="molecule type" value="Genomic_DNA"/>
</dbReference>
<evidence type="ECO:0000313" key="1">
    <source>
        <dbReference type="EMBL" id="CAH0034445.1"/>
    </source>
</evidence>
<keyword evidence="2" id="KW-1185">Reference proteome</keyword>